<dbReference type="Pfam" id="PF08241">
    <property type="entry name" value="Methyltransf_11"/>
    <property type="match status" value="1"/>
</dbReference>
<name>A0A366K905_9BIFI</name>
<dbReference type="InterPro" id="IPR013216">
    <property type="entry name" value="Methyltransf_11"/>
</dbReference>
<evidence type="ECO:0000259" key="1">
    <source>
        <dbReference type="Pfam" id="PF08241"/>
    </source>
</evidence>
<evidence type="ECO:0000313" key="3">
    <source>
        <dbReference type="Proteomes" id="UP000252530"/>
    </source>
</evidence>
<dbReference type="CDD" id="cd02440">
    <property type="entry name" value="AdoMet_MTases"/>
    <property type="match status" value="1"/>
</dbReference>
<dbReference type="Proteomes" id="UP000252530">
    <property type="component" value="Unassembled WGS sequence"/>
</dbReference>
<dbReference type="OrthoDB" id="9808140at2"/>
<dbReference type="GO" id="GO:0008757">
    <property type="term" value="F:S-adenosylmethionine-dependent methyltransferase activity"/>
    <property type="evidence" value="ECO:0007669"/>
    <property type="project" value="InterPro"/>
</dbReference>
<dbReference type="Gene3D" id="3.40.50.150">
    <property type="entry name" value="Vaccinia Virus protein VP39"/>
    <property type="match status" value="1"/>
</dbReference>
<sequence>MINVFNRFYQGYDDWLDTAPGSLADQVETRALMDSLNPQPSQAILEVGCGTGIFTCKLAALGCRMTGVDIAPNMLDQARSKLRQAGFQADLRLMDITDMQGPEGSFDAAFSMACFEFLPDMAAAYQAMRKLVRPGGSIVIGSIQHGGAWADLYESPACRGTAYEYAHFPTAEDLMVLDPDHVRSRTDCLFIPPERPDQDYTLAEEDRRCATTTRGGFTCISFTK</sequence>
<dbReference type="EMBL" id="PDCG01000003">
    <property type="protein sequence ID" value="RBP97807.1"/>
    <property type="molecule type" value="Genomic_DNA"/>
</dbReference>
<dbReference type="InterPro" id="IPR029063">
    <property type="entry name" value="SAM-dependent_MTases_sf"/>
</dbReference>
<dbReference type="SUPFAM" id="SSF53335">
    <property type="entry name" value="S-adenosyl-L-methionine-dependent methyltransferases"/>
    <property type="match status" value="1"/>
</dbReference>
<reference evidence="2 3" key="1">
    <citation type="submission" date="2017-10" db="EMBL/GenBank/DDBJ databases">
        <title>Bifidobacterium xylocopum sp. nov. and Bifidobacterium aemilianum sp. nov., from the carpenter bee (Xylocopa violacea) digestive tract.</title>
        <authorList>
            <person name="Alberoni D."/>
            <person name="Baffoni L."/>
            <person name="Di Gioia D."/>
            <person name="Gaggia F."/>
            <person name="Biavati B."/>
        </authorList>
    </citation>
    <scope>NUCLEOTIDE SEQUENCE [LARGE SCALE GENOMIC DNA]</scope>
    <source>
        <strain evidence="2 3">XV10</strain>
    </source>
</reference>
<accession>A0A366K905</accession>
<comment type="caution">
    <text evidence="2">The sequence shown here is derived from an EMBL/GenBank/DDBJ whole genome shotgun (WGS) entry which is preliminary data.</text>
</comment>
<dbReference type="PANTHER" id="PTHR43861:SF1">
    <property type="entry name" value="TRANS-ACONITATE 2-METHYLTRANSFERASE"/>
    <property type="match status" value="1"/>
</dbReference>
<organism evidence="2 3">
    <name type="scientific">Bifidobacterium aemilianum</name>
    <dbReference type="NCBI Taxonomy" id="2493120"/>
    <lineage>
        <taxon>Bacteria</taxon>
        <taxon>Bacillati</taxon>
        <taxon>Actinomycetota</taxon>
        <taxon>Actinomycetes</taxon>
        <taxon>Bifidobacteriales</taxon>
        <taxon>Bifidobacteriaceae</taxon>
        <taxon>Bifidobacterium</taxon>
    </lineage>
</organism>
<feature type="domain" description="Methyltransferase type 11" evidence="1">
    <location>
        <begin position="45"/>
        <end position="140"/>
    </location>
</feature>
<evidence type="ECO:0000313" key="2">
    <source>
        <dbReference type="EMBL" id="RBP97807.1"/>
    </source>
</evidence>
<dbReference type="AlphaFoldDB" id="A0A366K905"/>
<dbReference type="PANTHER" id="PTHR43861">
    <property type="entry name" value="TRANS-ACONITATE 2-METHYLTRANSFERASE-RELATED"/>
    <property type="match status" value="1"/>
</dbReference>
<keyword evidence="3" id="KW-1185">Reference proteome</keyword>
<protein>
    <recommendedName>
        <fullName evidence="1">Methyltransferase type 11 domain-containing protein</fullName>
    </recommendedName>
</protein>
<proteinExistence type="predicted"/>
<gene>
    <name evidence="2" type="ORF">CRD60_04215</name>
</gene>